<dbReference type="Pfam" id="PF01494">
    <property type="entry name" value="FAD_binding_3"/>
    <property type="match status" value="2"/>
</dbReference>
<dbReference type="RefSeq" id="WP_380549878.1">
    <property type="nucleotide sequence ID" value="NZ_JBHEZY010000002.1"/>
</dbReference>
<dbReference type="PANTHER" id="PTHR13789">
    <property type="entry name" value="MONOOXYGENASE"/>
    <property type="match status" value="1"/>
</dbReference>
<proteinExistence type="predicted"/>
<dbReference type="InterPro" id="IPR002938">
    <property type="entry name" value="FAD-bd"/>
</dbReference>
<evidence type="ECO:0000256" key="2">
    <source>
        <dbReference type="ARBA" id="ARBA00023033"/>
    </source>
</evidence>
<accession>A0ABV6WWG4</accession>
<dbReference type="Gene3D" id="3.50.50.60">
    <property type="entry name" value="FAD/NAD(P)-binding domain"/>
    <property type="match status" value="1"/>
</dbReference>
<comment type="caution">
    <text evidence="5">The sequence shown here is derived from an EMBL/GenBank/DDBJ whole genome shotgun (WGS) entry which is preliminary data.</text>
</comment>
<dbReference type="InterPro" id="IPR036188">
    <property type="entry name" value="FAD/NAD-bd_sf"/>
</dbReference>
<keyword evidence="1" id="KW-0560">Oxidoreductase</keyword>
<dbReference type="Proteomes" id="UP001592530">
    <property type="component" value="Unassembled WGS sequence"/>
</dbReference>
<dbReference type="PANTHER" id="PTHR13789:SF309">
    <property type="entry name" value="PUTATIVE (AFU_ORTHOLOGUE AFUA_6G14510)-RELATED"/>
    <property type="match status" value="1"/>
</dbReference>
<organism evidence="5 6">
    <name type="scientific">Streptacidiphilus alkalitolerans</name>
    <dbReference type="NCBI Taxonomy" id="3342712"/>
    <lineage>
        <taxon>Bacteria</taxon>
        <taxon>Bacillati</taxon>
        <taxon>Actinomycetota</taxon>
        <taxon>Actinomycetes</taxon>
        <taxon>Kitasatosporales</taxon>
        <taxon>Streptomycetaceae</taxon>
        <taxon>Streptacidiphilus</taxon>
    </lineage>
</organism>
<evidence type="ECO:0000256" key="1">
    <source>
        <dbReference type="ARBA" id="ARBA00023002"/>
    </source>
</evidence>
<feature type="region of interest" description="Disordered" evidence="3">
    <location>
        <begin position="423"/>
        <end position="442"/>
    </location>
</feature>
<dbReference type="GO" id="GO:0004497">
    <property type="term" value="F:monooxygenase activity"/>
    <property type="evidence" value="ECO:0007669"/>
    <property type="project" value="UniProtKB-KW"/>
</dbReference>
<evidence type="ECO:0000259" key="4">
    <source>
        <dbReference type="Pfam" id="PF01494"/>
    </source>
</evidence>
<gene>
    <name evidence="5" type="ORF">ACEZDB_06785</name>
</gene>
<reference evidence="5 6" key="1">
    <citation type="submission" date="2024-09" db="EMBL/GenBank/DDBJ databases">
        <authorList>
            <person name="Lee S.D."/>
        </authorList>
    </citation>
    <scope>NUCLEOTIDE SEQUENCE [LARGE SCALE GENOMIC DNA]</scope>
    <source>
        <strain evidence="5 6">N1-3</strain>
    </source>
</reference>
<dbReference type="InterPro" id="IPR050493">
    <property type="entry name" value="FAD-dep_Monooxygenase_BioMet"/>
</dbReference>
<feature type="domain" description="FAD-binding" evidence="4">
    <location>
        <begin position="16"/>
        <end position="176"/>
    </location>
</feature>
<evidence type="ECO:0000256" key="3">
    <source>
        <dbReference type="SAM" id="MobiDB-lite"/>
    </source>
</evidence>
<sequence>MTLQTQPQPRTRTRTALVIGGGIAGATTALALRRAGIEATVYEAYDSTADGIGGGLTLAPNGLNALDAIGAADLVRDIGSPMTAIVLHSWNGKQLAEFGTPPGVAPMQFVWRTELYRALYAEAVANGVGIVHGKRLVRAEQDGEGVTAHFADGSSAGADLLIGADGIHSTVRSIIDPAAPQPRYAGLVSFGAQVRDSGLASTEGRTLMSFGKRAFFGWWTTEPEGTGRDGARRDGSDRDGTAVWFANLPRTEPMTAAEAHAVGAEEWLRVLTTAFADDRSPALDLLRRTDPADLLITGPMESMPEVPVWHRGRMVLLGDSAHAASSSSGQGASLAIESAVQLARCLRDLPQHQALTAYEQLRRPRVERIIKAAARTNSNKTPGPVGRVVRDAVMPLAMKLVKPEKMAWQYEYRINWSEPVPAPSTAATGARTGSAAPASHSA</sequence>
<dbReference type="EMBL" id="JBHEZY010000002">
    <property type="protein sequence ID" value="MFC1430369.1"/>
    <property type="molecule type" value="Genomic_DNA"/>
</dbReference>
<name>A0ABV6WWG4_9ACTN</name>
<keyword evidence="2 5" id="KW-0503">Monooxygenase</keyword>
<evidence type="ECO:0000313" key="5">
    <source>
        <dbReference type="EMBL" id="MFC1430369.1"/>
    </source>
</evidence>
<dbReference type="SUPFAM" id="SSF51905">
    <property type="entry name" value="FAD/NAD(P)-binding domain"/>
    <property type="match status" value="1"/>
</dbReference>
<dbReference type="PRINTS" id="PR00420">
    <property type="entry name" value="RNGMNOXGNASE"/>
</dbReference>
<protein>
    <submittedName>
        <fullName evidence="5">FAD-dependent monooxygenase</fullName>
    </submittedName>
</protein>
<feature type="domain" description="FAD-binding" evidence="4">
    <location>
        <begin position="309"/>
        <end position="372"/>
    </location>
</feature>
<evidence type="ECO:0000313" key="6">
    <source>
        <dbReference type="Proteomes" id="UP001592530"/>
    </source>
</evidence>